<dbReference type="PANTHER" id="PTHR15020">
    <property type="entry name" value="FLAVIN REDUCTASE-RELATED"/>
    <property type="match status" value="1"/>
</dbReference>
<dbReference type="Gene3D" id="3.40.50.720">
    <property type="entry name" value="NAD(P)-binding Rossmann-like Domain"/>
    <property type="match status" value="1"/>
</dbReference>
<dbReference type="PANTHER" id="PTHR15020:SF50">
    <property type="entry name" value="UPF0659 PROTEIN YMR090W"/>
    <property type="match status" value="1"/>
</dbReference>
<sequence length="252" mass="27372">MAPSKTILIFGGNGKTARALTPLLIGQSHLVHSIIRNPDQSSGLEELGTKVIIQDLEQASVKDLTSTIESIKPDVLVWCAQGTYGVPGGAEAIDHQAAVRSFDAAAVAGLKRYISVSALDVRDRANKPTPPWYSEQDKQGSERLWKVLEPYMEAKLKADRELASGNRKRGLSWTIVRPGRLVDDAGSGRCEAGRVHFGKPISREDVARVVLACIEKEGTAELAFDVVGGDIDVNEAVRNVAEKKEDCFEGFY</sequence>
<accession>A0ABR0K9V1</accession>
<name>A0ABR0K9V1_9EURO</name>
<comment type="caution">
    <text evidence="3">The sequence shown here is derived from an EMBL/GenBank/DDBJ whole genome shotgun (WGS) entry which is preliminary data.</text>
</comment>
<dbReference type="Proteomes" id="UP001345013">
    <property type="component" value="Unassembled WGS sequence"/>
</dbReference>
<proteinExistence type="inferred from homology"/>
<dbReference type="InterPro" id="IPR036291">
    <property type="entry name" value="NAD(P)-bd_dom_sf"/>
</dbReference>
<dbReference type="Pfam" id="PF13460">
    <property type="entry name" value="NAD_binding_10"/>
    <property type="match status" value="1"/>
</dbReference>
<reference evidence="3 4" key="1">
    <citation type="submission" date="2023-08" db="EMBL/GenBank/DDBJ databases">
        <title>Black Yeasts Isolated from many extreme environments.</title>
        <authorList>
            <person name="Coleine C."/>
            <person name="Stajich J.E."/>
            <person name="Selbmann L."/>
        </authorList>
    </citation>
    <scope>NUCLEOTIDE SEQUENCE [LARGE SCALE GENOMIC DNA]</scope>
    <source>
        <strain evidence="3 4">CCFEE 5885</strain>
    </source>
</reference>
<evidence type="ECO:0000259" key="2">
    <source>
        <dbReference type="Pfam" id="PF13460"/>
    </source>
</evidence>
<keyword evidence="4" id="KW-1185">Reference proteome</keyword>
<dbReference type="SUPFAM" id="SSF51735">
    <property type="entry name" value="NAD(P)-binding Rossmann-fold domains"/>
    <property type="match status" value="1"/>
</dbReference>
<evidence type="ECO:0000313" key="3">
    <source>
        <dbReference type="EMBL" id="KAK5092383.1"/>
    </source>
</evidence>
<dbReference type="EMBL" id="JAVRRG010000059">
    <property type="protein sequence ID" value="KAK5092383.1"/>
    <property type="molecule type" value="Genomic_DNA"/>
</dbReference>
<feature type="domain" description="NAD(P)-binding" evidence="2">
    <location>
        <begin position="11"/>
        <end position="216"/>
    </location>
</feature>
<protein>
    <recommendedName>
        <fullName evidence="2">NAD(P)-binding domain-containing protein</fullName>
    </recommendedName>
</protein>
<dbReference type="CDD" id="cd05243">
    <property type="entry name" value="SDR_a5"/>
    <property type="match status" value="1"/>
</dbReference>
<gene>
    <name evidence="3" type="ORF">LTR24_005306</name>
</gene>
<evidence type="ECO:0000256" key="1">
    <source>
        <dbReference type="ARBA" id="ARBA00038376"/>
    </source>
</evidence>
<comment type="similarity">
    <text evidence="1">Belongs to the avfA family.</text>
</comment>
<dbReference type="InterPro" id="IPR016040">
    <property type="entry name" value="NAD(P)-bd_dom"/>
</dbReference>
<evidence type="ECO:0000313" key="4">
    <source>
        <dbReference type="Proteomes" id="UP001345013"/>
    </source>
</evidence>
<organism evidence="3 4">
    <name type="scientific">Lithohypha guttulata</name>
    <dbReference type="NCBI Taxonomy" id="1690604"/>
    <lineage>
        <taxon>Eukaryota</taxon>
        <taxon>Fungi</taxon>
        <taxon>Dikarya</taxon>
        <taxon>Ascomycota</taxon>
        <taxon>Pezizomycotina</taxon>
        <taxon>Eurotiomycetes</taxon>
        <taxon>Chaetothyriomycetidae</taxon>
        <taxon>Chaetothyriales</taxon>
        <taxon>Trichomeriaceae</taxon>
        <taxon>Lithohypha</taxon>
    </lineage>
</organism>